<keyword evidence="3" id="KW-1185">Reference proteome</keyword>
<gene>
    <name evidence="2" type="ORF">BLNAU_363</name>
</gene>
<feature type="compositionally biased region" description="Low complexity" evidence="1">
    <location>
        <begin position="332"/>
        <end position="344"/>
    </location>
</feature>
<dbReference type="EMBL" id="JARBJD010000002">
    <property type="protein sequence ID" value="KAK2964447.1"/>
    <property type="molecule type" value="Genomic_DNA"/>
</dbReference>
<comment type="caution">
    <text evidence="2">The sequence shown here is derived from an EMBL/GenBank/DDBJ whole genome shotgun (WGS) entry which is preliminary data.</text>
</comment>
<dbReference type="Proteomes" id="UP001281761">
    <property type="component" value="Unassembled WGS sequence"/>
</dbReference>
<protein>
    <submittedName>
        <fullName evidence="2">Uncharacterized protein</fullName>
    </submittedName>
</protein>
<reference evidence="2 3" key="1">
    <citation type="journal article" date="2022" name="bioRxiv">
        <title>Genomics of Preaxostyla Flagellates Illuminates Evolutionary Transitions and the Path Towards Mitochondrial Loss.</title>
        <authorList>
            <person name="Novak L.V.F."/>
            <person name="Treitli S.C."/>
            <person name="Pyrih J."/>
            <person name="Halakuc P."/>
            <person name="Pipaliya S.V."/>
            <person name="Vacek V."/>
            <person name="Brzon O."/>
            <person name="Soukal P."/>
            <person name="Eme L."/>
            <person name="Dacks J.B."/>
            <person name="Karnkowska A."/>
            <person name="Elias M."/>
            <person name="Hampl V."/>
        </authorList>
    </citation>
    <scope>NUCLEOTIDE SEQUENCE [LARGE SCALE GENOMIC DNA]</scope>
    <source>
        <strain evidence="2">NAU3</strain>
        <tissue evidence="2">Gut</tissue>
    </source>
</reference>
<feature type="compositionally biased region" description="Polar residues" evidence="1">
    <location>
        <begin position="917"/>
        <end position="930"/>
    </location>
</feature>
<feature type="region of interest" description="Disordered" evidence="1">
    <location>
        <begin position="332"/>
        <end position="375"/>
    </location>
</feature>
<organism evidence="2 3">
    <name type="scientific">Blattamonas nauphoetae</name>
    <dbReference type="NCBI Taxonomy" id="2049346"/>
    <lineage>
        <taxon>Eukaryota</taxon>
        <taxon>Metamonada</taxon>
        <taxon>Preaxostyla</taxon>
        <taxon>Oxymonadida</taxon>
        <taxon>Blattamonas</taxon>
    </lineage>
</organism>
<evidence type="ECO:0000313" key="3">
    <source>
        <dbReference type="Proteomes" id="UP001281761"/>
    </source>
</evidence>
<sequence length="3023" mass="339436">MSVDDALFTLLLPLPAEPTRLDVELFQALRNLDCFTELGISSEIRSKYRQLKPSQMKYLPNEPFGEDEDLLPRSFRKTLKALKKSRDPPPSDNDESPDETSSEQSGTGSSIGSESFDDRDGILNIFRRVATTVLDLAKKSDAQSQTHSESLVFAEKMISKMEGTKDRNSPFVMTSHAVMSMSKEQRQLMRHVCGSDPEGVIRHKEKEVEKPEQSSFLSFIPTALSILSSISVLKDTTKPTPIPVEPSHNDSDDEAKEILIQKLRDQQRIIVRQSQEINALKTELRTITFSIIISTIKSSCSPFNPTKKLGLGERDTYELFLSRPGVGFAEGTRSYRSTRQSTRTQIKHSSTDLSLIKPPGQHAAHSRDKQRFSQPSGFNQTLADFGIRGTPLIVKSVFQLQQQEHLSMIELLTKRRFLVVQSSLSPTKKKPHLDSYQSFIHSFQKIAKSFPGRCRPSSPLHIPHLTPPPSYHILLSTSVFSKEGKVKREEHSSFLKTDSPLHHSLVIEPVFTSLSQNACSIIGGLSTFILLLVPSSVSSISRLSQKTPSNDQFKVFLSRSSELQRSNLLSVMVRFFHSLSDSILRSSTEIFVEPGSCLAAHLSAQVIAGLCSVYLVYPDQETSIERNYSKRSQRTDIPSDIPTPSIHPQFSNLSELLSKRTFVQCCFTLLALSLPFPLPGFPLSVWLPSEQELLDGRKSITSKERRGMVIGSNEQNDFCLNCRSVLDIFSALDDELNWLPLLLSLSQIASLGVIAQSHTQTQTHAFADRNETKLIISLIESALYPYRSLLDSVPSNEHQDSFQFHSTFFPLNSIAIHLSMPILHMQILSSSNRTFNRHILQLISDSLRFYDDVSTVIHSFSILSLISNDPFGDDSSEEEIIDCIRLLPTIASRIVHILSRSPLLSQLSKTDDKSPPLKTSQDKYSSYQNDVDSDVPRSLNSHHRPKQNDEAVSKPITVFAASTLFFPPPSLADSLHILSSGLSALSAIVSVSQNLQQRNSDATTLTSIVPSDVMTIYAQSILVTLPLLFPKPLSRQNSSPTNEPDAFHPSLLFFPASPLDHSVREQAGHCIESALDSIFVILQNVEIGYISSKIHLVPSLLQSFLSLPESSPLRTTLLALLCTVTTPPFDRVSTTTISESSFHFGLDSLHVWEQSCLDLFNERSISTLISVSRSSTFIELGLILTVLRNVIIFRTVLHAELVDFTQPNYVGSRTQKESHKSEDDPGHDSLAIFFPHRNTAHLPYPLSEIHQLISEGMLEDVIGKKRHILIHTLHSILTHTSIHWNETLDSINLPFEQLSHLHPAFFTPFNPDRHPVTTTSIPQPVTFLTHVHSVTCECLSLLINPSSVLSNGFVPPLLSPIFRDDRSVDECMKMIVFRSSATILNQAIGGASLDCYNHLFLTSYTSLESLSLAEVISSINDPQASQVSFITQTRDERHSEQSFPIIFADSAQSTRIPHPSFLSLPFFSPASFSDTSLLRFESQAFTTHPATFLPQRGYYPSKTPSSVRNHRSFSIIVTNPLLLDLSIPEAEDISAMESHYISSHQTELSLYQIVSNLITTMNHQLVTLFSLQNPSSTNPMDEQASSSVDTVADSLRQLFLFCSSLIQLSYTTQDIPPDGLKTRKQLNLDPNTSPFIVFLDVLTSQDSSFQPFRLDHISVTILSIVSAILHAASMLFQTHQLFSLSAFSFVALLLFPYHDDDSMKRVSVRTHYVTHSSSQIKFALTILKDRQLIDTLSNMCSSDQLEWISSYIKHQTPAHIPFYNPFTQYVSTIHLHHNQDHFQRQEQTQLLLDTRHTSRALLSLLVIAHIQANLIHLTAPIIQHSLLTVVNPSIPIDNVFPPKRGAYFLDQDSFFRTLSSLQLLTKTSLAISLFDPFKWVSSSGQEHTDATHAFPCTCAPKVVNHHPLLPCSSIHTHLDQLLQEQGFETRPTKQTLPVTQRTAKYTNFSSNAVPFTLLTVATGSSSVICPSFVLTCIHTVAAGSFVHLAATPHLLISFFYLDPHTFVQKCRLHSSILLKQKQKDVDDLIELTHRISNDYSFTPSPRTIYHYQRHPLTFISPDKSIDATQYHGHTDREKAITRSRLLYRERRYTMTDRFDSEVIECWMKMEEYPSFFPREHDPALNAIQPIIIQDFKLPEHITSDHPAAQDADLLFTVVELLSTPAILIPSVLSSILAFIETLSTCDASLLDYLSSQTPFIKHFLIPIFHFVAINGHFESLQSIADFTLHAFCNSSAFRALDLKHGSQATKLDQKRQSFVEFVYGMPMDTKSGNKDDKKGDIFSNKNRLLMLVILDSLRRVRNAGSVTEALRHTLKRREAKIQNKTDSKGDHMGQPEKKTNIDEIKLTWNNRLVDPTASFDQIPYTELNLPTSPADLAGISGSIQSDSGSTFQLKPPTSFPSSLSKIRDWEFDLFSFITERDRRVRSSPPTAQAPTIPFTSIVDVEHTLVSLLSLLSTASQVPASQATLDIVSTGLNSICDTLEFIPSLLFSLHHQSKEDKEPLARMKNQDPPQFEPKLAVFTNPPQQHYANRPPPHILFPSKSAQTRIEKALTRASKVIGDPYDSFFLNEAGNIEEDVKSFRLLRKLEATGLEYIKTLRFFVLDLHTNYSKDGDITSVFNVTDRGRIIPNQSLEAALMAMARWIRAESERTHALRWIQPAFTKQLVYFLEKKYKDIWTRSSVTTVESKQSSEFRRKIVRLRPVLIELFEKTLHPSILISNSEECALCVCHGLSTFPATHSMFVSSDLVRVVSLMLRDSGRIVVRSRTDSTLSSFPAIIQSTLHALNHAGSTIHFLLQGSSTMTISQRLTGSGSHFPVTAETSDLISQIRRDVINSSPIIIHSLAIYGAIVLSCPSDFFLDSEAYRDRPRSEFPVSPILHTVCMLSSSIPARETPTGFALSFVEILRQWMVDEDDFNERGLPHLQPLQAQAQHLMYSPLLSSLLDASHSLCCRYEDNKGTKQSKIQTTSDQVLLSLTPLKTFLKLIASHSYPFLEQSCSQEAQRLLDQANIINEKTLKHLKRRQ</sequence>
<evidence type="ECO:0000313" key="2">
    <source>
        <dbReference type="EMBL" id="KAK2964447.1"/>
    </source>
</evidence>
<feature type="compositionally biased region" description="Low complexity" evidence="1">
    <location>
        <begin position="102"/>
        <end position="114"/>
    </location>
</feature>
<evidence type="ECO:0000256" key="1">
    <source>
        <dbReference type="SAM" id="MobiDB-lite"/>
    </source>
</evidence>
<feature type="region of interest" description="Disordered" evidence="1">
    <location>
        <begin position="906"/>
        <end position="951"/>
    </location>
</feature>
<accession>A0ABQ9YL27</accession>
<proteinExistence type="predicted"/>
<feature type="compositionally biased region" description="Acidic residues" evidence="1">
    <location>
        <begin position="92"/>
        <end position="101"/>
    </location>
</feature>
<name>A0ABQ9YL27_9EUKA</name>
<feature type="region of interest" description="Disordered" evidence="1">
    <location>
        <begin position="81"/>
        <end position="116"/>
    </location>
</feature>